<dbReference type="GO" id="GO:0000435">
    <property type="term" value="P:positive regulation of transcription from RNA polymerase II promoter by galactose"/>
    <property type="evidence" value="ECO:0007669"/>
    <property type="project" value="TreeGrafter"/>
</dbReference>
<dbReference type="PANTHER" id="PTHR47424:SF3">
    <property type="entry name" value="REGULATORY PROTEIN GAL4"/>
    <property type="match status" value="1"/>
</dbReference>
<dbReference type="VEuPathDB" id="FungiDB:ASPSYDRAFT_51575"/>
<keyword evidence="5" id="KW-0539">Nucleus</keyword>
<evidence type="ECO:0000256" key="3">
    <source>
        <dbReference type="ARBA" id="ARBA00023125"/>
    </source>
</evidence>
<dbReference type="GO" id="GO:0008270">
    <property type="term" value="F:zinc ion binding"/>
    <property type="evidence" value="ECO:0007669"/>
    <property type="project" value="InterPro"/>
</dbReference>
<keyword evidence="2" id="KW-0805">Transcription regulation</keyword>
<dbReference type="GO" id="GO:0000981">
    <property type="term" value="F:DNA-binding transcription factor activity, RNA polymerase II-specific"/>
    <property type="evidence" value="ECO:0007669"/>
    <property type="project" value="InterPro"/>
</dbReference>
<name>A0A1L9T0F5_9EURO</name>
<dbReference type="InterPro" id="IPR007219">
    <property type="entry name" value="XnlR_reg_dom"/>
</dbReference>
<keyword evidence="1" id="KW-0479">Metal-binding</keyword>
<dbReference type="GO" id="GO:0006351">
    <property type="term" value="P:DNA-templated transcription"/>
    <property type="evidence" value="ECO:0007669"/>
    <property type="project" value="InterPro"/>
</dbReference>
<feature type="domain" description="Zn(2)-C6 fungal-type" evidence="7">
    <location>
        <begin position="42"/>
        <end position="74"/>
    </location>
</feature>
<keyword evidence="4" id="KW-0804">Transcription</keyword>
<keyword evidence="3" id="KW-0238">DNA-binding</keyword>
<dbReference type="GO" id="GO:0000978">
    <property type="term" value="F:RNA polymerase II cis-regulatory region sequence-specific DNA binding"/>
    <property type="evidence" value="ECO:0007669"/>
    <property type="project" value="TreeGrafter"/>
</dbReference>
<evidence type="ECO:0000313" key="9">
    <source>
        <dbReference type="Proteomes" id="UP000184356"/>
    </source>
</evidence>
<dbReference type="PROSITE" id="PS50048">
    <property type="entry name" value="ZN2_CY6_FUNGAL_2"/>
    <property type="match status" value="1"/>
</dbReference>
<dbReference type="SMART" id="SM00066">
    <property type="entry name" value="GAL4"/>
    <property type="match status" value="1"/>
</dbReference>
<dbReference type="AlphaFoldDB" id="A0A1L9T0F5"/>
<reference evidence="9" key="1">
    <citation type="journal article" date="2017" name="Genome Biol.">
        <title>Comparative genomics reveals high biological diversity and specific adaptations in the industrially and medically important fungal genus Aspergillus.</title>
        <authorList>
            <person name="de Vries R.P."/>
            <person name="Riley R."/>
            <person name="Wiebenga A."/>
            <person name="Aguilar-Osorio G."/>
            <person name="Amillis S."/>
            <person name="Uchima C.A."/>
            <person name="Anderluh G."/>
            <person name="Asadollahi M."/>
            <person name="Askin M."/>
            <person name="Barry K."/>
            <person name="Battaglia E."/>
            <person name="Bayram O."/>
            <person name="Benocci T."/>
            <person name="Braus-Stromeyer S.A."/>
            <person name="Caldana C."/>
            <person name="Canovas D."/>
            <person name="Cerqueira G.C."/>
            <person name="Chen F."/>
            <person name="Chen W."/>
            <person name="Choi C."/>
            <person name="Clum A."/>
            <person name="Dos Santos R.A."/>
            <person name="Damasio A.R."/>
            <person name="Diallinas G."/>
            <person name="Emri T."/>
            <person name="Fekete E."/>
            <person name="Flipphi M."/>
            <person name="Freyberg S."/>
            <person name="Gallo A."/>
            <person name="Gournas C."/>
            <person name="Habgood R."/>
            <person name="Hainaut M."/>
            <person name="Harispe M.L."/>
            <person name="Henrissat B."/>
            <person name="Hilden K.S."/>
            <person name="Hope R."/>
            <person name="Hossain A."/>
            <person name="Karabika E."/>
            <person name="Karaffa L."/>
            <person name="Karanyi Z."/>
            <person name="Krasevec N."/>
            <person name="Kuo A."/>
            <person name="Kusch H."/>
            <person name="LaButti K."/>
            <person name="Lagendijk E.L."/>
            <person name="Lapidus A."/>
            <person name="Levasseur A."/>
            <person name="Lindquist E."/>
            <person name="Lipzen A."/>
            <person name="Logrieco A.F."/>
            <person name="MacCabe A."/>
            <person name="Maekelae M.R."/>
            <person name="Malavazi I."/>
            <person name="Melin P."/>
            <person name="Meyer V."/>
            <person name="Mielnichuk N."/>
            <person name="Miskei M."/>
            <person name="Molnar A.P."/>
            <person name="Mule G."/>
            <person name="Ngan C.Y."/>
            <person name="Orejas M."/>
            <person name="Orosz E."/>
            <person name="Ouedraogo J.P."/>
            <person name="Overkamp K.M."/>
            <person name="Park H.-S."/>
            <person name="Perrone G."/>
            <person name="Piumi F."/>
            <person name="Punt P.J."/>
            <person name="Ram A.F."/>
            <person name="Ramon A."/>
            <person name="Rauscher S."/>
            <person name="Record E."/>
            <person name="Riano-Pachon D.M."/>
            <person name="Robert V."/>
            <person name="Roehrig J."/>
            <person name="Ruller R."/>
            <person name="Salamov A."/>
            <person name="Salih N.S."/>
            <person name="Samson R.A."/>
            <person name="Sandor E."/>
            <person name="Sanguinetti M."/>
            <person name="Schuetze T."/>
            <person name="Sepcic K."/>
            <person name="Shelest E."/>
            <person name="Sherlock G."/>
            <person name="Sophianopoulou V."/>
            <person name="Squina F.M."/>
            <person name="Sun H."/>
            <person name="Susca A."/>
            <person name="Todd R.B."/>
            <person name="Tsang A."/>
            <person name="Unkles S.E."/>
            <person name="van de Wiele N."/>
            <person name="van Rossen-Uffink D."/>
            <person name="Oliveira J.V."/>
            <person name="Vesth T.C."/>
            <person name="Visser J."/>
            <person name="Yu J.-H."/>
            <person name="Zhou M."/>
            <person name="Andersen M.R."/>
            <person name="Archer D.B."/>
            <person name="Baker S.E."/>
            <person name="Benoit I."/>
            <person name="Brakhage A.A."/>
            <person name="Braus G.H."/>
            <person name="Fischer R."/>
            <person name="Frisvad J.C."/>
            <person name="Goldman G.H."/>
            <person name="Houbraken J."/>
            <person name="Oakley B."/>
            <person name="Pocsi I."/>
            <person name="Scazzocchio C."/>
            <person name="Seiboth B."/>
            <person name="vanKuyk P.A."/>
            <person name="Wortman J."/>
            <person name="Dyer P.S."/>
            <person name="Grigoriev I.V."/>
        </authorList>
    </citation>
    <scope>NUCLEOTIDE SEQUENCE [LARGE SCALE GENOMIC DNA]</scope>
    <source>
        <strain evidence="9">CBS 593.65</strain>
    </source>
</reference>
<dbReference type="GeneID" id="63764385"/>
<evidence type="ECO:0000256" key="5">
    <source>
        <dbReference type="ARBA" id="ARBA00023242"/>
    </source>
</evidence>
<evidence type="ECO:0000256" key="4">
    <source>
        <dbReference type="ARBA" id="ARBA00023163"/>
    </source>
</evidence>
<dbReference type="Pfam" id="PF00172">
    <property type="entry name" value="Zn_clus"/>
    <property type="match status" value="1"/>
</dbReference>
<dbReference type="GO" id="GO:0005634">
    <property type="term" value="C:nucleus"/>
    <property type="evidence" value="ECO:0007669"/>
    <property type="project" value="TreeGrafter"/>
</dbReference>
<dbReference type="SMART" id="SM00906">
    <property type="entry name" value="Fungal_trans"/>
    <property type="match status" value="1"/>
</dbReference>
<organism evidence="8 9">
    <name type="scientific">Aspergillus sydowii CBS 593.65</name>
    <dbReference type="NCBI Taxonomy" id="1036612"/>
    <lineage>
        <taxon>Eukaryota</taxon>
        <taxon>Fungi</taxon>
        <taxon>Dikarya</taxon>
        <taxon>Ascomycota</taxon>
        <taxon>Pezizomycotina</taxon>
        <taxon>Eurotiomycetes</taxon>
        <taxon>Eurotiomycetidae</taxon>
        <taxon>Eurotiales</taxon>
        <taxon>Aspergillaceae</taxon>
        <taxon>Aspergillus</taxon>
        <taxon>Aspergillus subgen. Nidulantes</taxon>
    </lineage>
</organism>
<dbReference type="RefSeq" id="XP_040696705.1">
    <property type="nucleotide sequence ID" value="XM_040848312.1"/>
</dbReference>
<evidence type="ECO:0000313" key="8">
    <source>
        <dbReference type="EMBL" id="OJJ52899.1"/>
    </source>
</evidence>
<dbReference type="InterPro" id="IPR001138">
    <property type="entry name" value="Zn2Cys6_DnaBD"/>
</dbReference>
<evidence type="ECO:0000256" key="2">
    <source>
        <dbReference type="ARBA" id="ARBA00023015"/>
    </source>
</evidence>
<gene>
    <name evidence="8" type="ORF">ASPSYDRAFT_51575</name>
</gene>
<dbReference type="InterPro" id="IPR036864">
    <property type="entry name" value="Zn2-C6_fun-type_DNA-bd_sf"/>
</dbReference>
<dbReference type="OrthoDB" id="3364175at2759"/>
<dbReference type="InterPro" id="IPR051127">
    <property type="entry name" value="Fungal_SecMet_Regulators"/>
</dbReference>
<keyword evidence="9" id="KW-1185">Reference proteome</keyword>
<dbReference type="Pfam" id="PF04082">
    <property type="entry name" value="Fungal_trans"/>
    <property type="match status" value="1"/>
</dbReference>
<dbReference type="STRING" id="1036612.A0A1L9T0F5"/>
<dbReference type="Gene3D" id="4.10.240.10">
    <property type="entry name" value="Zn(2)-C6 fungal-type DNA-binding domain"/>
    <property type="match status" value="1"/>
</dbReference>
<dbReference type="CDD" id="cd12148">
    <property type="entry name" value="fungal_TF_MHR"/>
    <property type="match status" value="1"/>
</dbReference>
<feature type="region of interest" description="Disordered" evidence="6">
    <location>
        <begin position="13"/>
        <end position="35"/>
    </location>
</feature>
<dbReference type="PROSITE" id="PS00463">
    <property type="entry name" value="ZN2_CY6_FUNGAL_1"/>
    <property type="match status" value="1"/>
</dbReference>
<dbReference type="CDD" id="cd00067">
    <property type="entry name" value="GAL4"/>
    <property type="match status" value="1"/>
</dbReference>
<proteinExistence type="predicted"/>
<evidence type="ECO:0000256" key="1">
    <source>
        <dbReference type="ARBA" id="ARBA00022723"/>
    </source>
</evidence>
<evidence type="ECO:0000259" key="7">
    <source>
        <dbReference type="PROSITE" id="PS50048"/>
    </source>
</evidence>
<feature type="compositionally biased region" description="Polar residues" evidence="6">
    <location>
        <begin position="21"/>
        <end position="30"/>
    </location>
</feature>
<sequence length="704" mass="79473">MSQFRFVHLQHVAPAQAQGEPASQSQSQTPMGLHRRRKIRLACNPCRESKSRCDGQRPSCSRCASKLIGHRCVYGSEALNTQKYVHQLENRILQLEAQCKQTSPSGHGQGLSVENAPSDDDSLDKGDALIMVPSPDGMPDDNASSISASLQSIAHLVGRSDLVDRTVPRAGQKAVSPLRRSRSFEMLARAASYLPSRPVADAIMFQFWTYVHPIFPVLHRPTMESVYGSLWTSDHGRAALHSVEEPRNMGLLNIMLALGCQSSGEEDKAGHFYRKSMEYYSKDTIDIPSIETVQVLLLTGLYLQSTKYASRCWSIVGMALRTARYLRLDQVSPRSPLRSQLEEEMRRRVWHSCIIVDRLLALIFNQPPTPDPAKGCVPLPSLIDDQYLNCNGTDSIRSDLPSSVSIAFFVYCIELFQILNDVLTDIYHAPYTDRTFEKDPHTWWPSEKLSHISRLNTRLDSLSTQVPGHLQNGMDNPYSILGHSIDWQSYVFRCRFLYIKVLVLRPVLMSAAAARMKRHGLDDQPQTQLTLEEMAAHNCCCLCIETVQNLVHQMSNRLESENKHARWREPHYAFFCAIVLFIARLCPFTDNAFSDAALNSSWLRCVMILEHFKTQIQSVNRAMEMLQCLDSRVTELREGGITGRSWPPMQGSSISPEHDDHAFHISGLGSLFESNNPLFSSTSDTDAVGDSWWLDAHIDSFWMN</sequence>
<dbReference type="EMBL" id="KV878599">
    <property type="protein sequence ID" value="OJJ52899.1"/>
    <property type="molecule type" value="Genomic_DNA"/>
</dbReference>
<evidence type="ECO:0000256" key="6">
    <source>
        <dbReference type="SAM" id="MobiDB-lite"/>
    </source>
</evidence>
<feature type="region of interest" description="Disordered" evidence="6">
    <location>
        <begin position="99"/>
        <end position="121"/>
    </location>
</feature>
<protein>
    <recommendedName>
        <fullName evidence="7">Zn(2)-C6 fungal-type domain-containing protein</fullName>
    </recommendedName>
</protein>
<dbReference type="PANTHER" id="PTHR47424">
    <property type="entry name" value="REGULATORY PROTEIN GAL4"/>
    <property type="match status" value="1"/>
</dbReference>
<accession>A0A1L9T0F5</accession>
<dbReference type="Proteomes" id="UP000184356">
    <property type="component" value="Unassembled WGS sequence"/>
</dbReference>
<dbReference type="SUPFAM" id="SSF57701">
    <property type="entry name" value="Zn2/Cys6 DNA-binding domain"/>
    <property type="match status" value="1"/>
</dbReference>